<evidence type="ECO:0000313" key="3">
    <source>
        <dbReference type="Proteomes" id="UP000253508"/>
    </source>
</evidence>
<sequence>MDQKQLRVQYLFNRARRLNPTQLIDIAKGVKRVSKAPLPVIVADMLWCSVRYEMAFRDYLVWDIRLLKASERKTWMTHPKAFRLNSTLNGPDSRAIVGDKVRFLNDFADLIGREWLDAATATDDELAAFLARHDRVIAKPANGEGGAGISIITSAEVTDVAVFRRSLIDNDQTLVEEVLRQHPDLDRLYPDSVNTVRMITYRDPQGTLHVIASVLRIGNGSVIDNFASGGMFTMLDDDGVALYPGVDKQSNVYPEHPITGTAIAGFRVPHFPEILEMVEEASKRLPTIPYVGWDIAITANGPALIEANHNSSVFQMKPTASGVRTGLLQRYRDAIGPGVLDKRR</sequence>
<dbReference type="InterPro" id="IPR013815">
    <property type="entry name" value="ATP_grasp_subdomain_1"/>
</dbReference>
<dbReference type="OrthoDB" id="2077809at2"/>
<organism evidence="2 3">
    <name type="scientific">Microbacterium sorbitolivorans</name>
    <dbReference type="NCBI Taxonomy" id="1867410"/>
    <lineage>
        <taxon>Bacteria</taxon>
        <taxon>Bacillati</taxon>
        <taxon>Actinomycetota</taxon>
        <taxon>Actinomycetes</taxon>
        <taxon>Micrococcales</taxon>
        <taxon>Microbacteriaceae</taxon>
        <taxon>Microbacterium</taxon>
    </lineage>
</organism>
<dbReference type="Gene3D" id="3.30.1490.20">
    <property type="entry name" value="ATP-grasp fold, A domain"/>
    <property type="match status" value="1"/>
</dbReference>
<gene>
    <name evidence="2" type="ORF">DTO57_04025</name>
</gene>
<reference evidence="2 3" key="1">
    <citation type="submission" date="2018-07" db="EMBL/GenBank/DDBJ databases">
        <title>Microbacterium endoborsara sp. nov., a novel actinobacterium isolated from Borszczowia aralocaspica.</title>
        <authorList>
            <person name="An D."/>
        </authorList>
    </citation>
    <scope>NUCLEOTIDE SEQUENCE [LARGE SCALE GENOMIC DNA]</scope>
    <source>
        <strain evidence="2 3">C1.15228</strain>
    </source>
</reference>
<dbReference type="Proteomes" id="UP000253508">
    <property type="component" value="Unassembled WGS sequence"/>
</dbReference>
<dbReference type="AlphaFoldDB" id="A0A367Y7E9"/>
<accession>A0A367Y7E9</accession>
<dbReference type="RefSeq" id="WP_114116896.1">
    <property type="nucleotide sequence ID" value="NZ_BMHU01000001.1"/>
</dbReference>
<protein>
    <recommendedName>
        <fullName evidence="1">Alpha-L-glutamate ligase-related protein ATP-grasp domain-containing protein</fullName>
    </recommendedName>
</protein>
<feature type="domain" description="Alpha-L-glutamate ligase-related protein ATP-grasp" evidence="1">
    <location>
        <begin position="124"/>
        <end position="316"/>
    </location>
</feature>
<dbReference type="SUPFAM" id="SSF56059">
    <property type="entry name" value="Glutathione synthetase ATP-binding domain-like"/>
    <property type="match status" value="1"/>
</dbReference>
<dbReference type="EMBL" id="QORO01000001">
    <property type="protein sequence ID" value="RCK61793.1"/>
    <property type="molecule type" value="Genomic_DNA"/>
</dbReference>
<dbReference type="Pfam" id="PF14397">
    <property type="entry name" value="ATPgrasp_ST"/>
    <property type="match status" value="1"/>
</dbReference>
<name>A0A367Y7E9_9MICO</name>
<dbReference type="GO" id="GO:0005524">
    <property type="term" value="F:ATP binding"/>
    <property type="evidence" value="ECO:0007669"/>
    <property type="project" value="InterPro"/>
</dbReference>
<evidence type="ECO:0000259" key="1">
    <source>
        <dbReference type="Pfam" id="PF14397"/>
    </source>
</evidence>
<keyword evidence="3" id="KW-1185">Reference proteome</keyword>
<comment type="caution">
    <text evidence="2">The sequence shown here is derived from an EMBL/GenBank/DDBJ whole genome shotgun (WGS) entry which is preliminary data.</text>
</comment>
<proteinExistence type="predicted"/>
<evidence type="ECO:0000313" key="2">
    <source>
        <dbReference type="EMBL" id="RCK61793.1"/>
    </source>
</evidence>
<dbReference type="InterPro" id="IPR039523">
    <property type="entry name" value="RimK-rel_E_lig_ATP-grasp"/>
</dbReference>